<dbReference type="FunFam" id="1.20.1280.290:FF:000014">
    <property type="entry name" value="Bidirectional sugar transporter SWEET"/>
    <property type="match status" value="1"/>
</dbReference>
<evidence type="ECO:0000256" key="2">
    <source>
        <dbReference type="ARBA" id="ARBA00007809"/>
    </source>
</evidence>
<protein>
    <recommendedName>
        <fullName evidence="10">Bidirectional sugar transporter SWEET</fullName>
    </recommendedName>
</protein>
<dbReference type="Gene3D" id="1.20.1280.290">
    <property type="match status" value="2"/>
</dbReference>
<feature type="transmembrane region" description="Helical" evidence="10">
    <location>
        <begin position="71"/>
        <end position="94"/>
    </location>
</feature>
<dbReference type="Pfam" id="PF03083">
    <property type="entry name" value="MtN3_slv"/>
    <property type="match status" value="2"/>
</dbReference>
<evidence type="ECO:0000256" key="3">
    <source>
        <dbReference type="ARBA" id="ARBA00022448"/>
    </source>
</evidence>
<dbReference type="InParanoid" id="A0A3Q7GXD0"/>
<dbReference type="PANTHER" id="PTHR10791">
    <property type="entry name" value="RAG1-ACTIVATING PROTEIN 1"/>
    <property type="match status" value="1"/>
</dbReference>
<feature type="transmembrane region" description="Helical" evidence="10">
    <location>
        <begin position="46"/>
        <end position="65"/>
    </location>
</feature>
<keyword evidence="4" id="KW-1003">Cell membrane</keyword>
<keyword evidence="5 10" id="KW-0762">Sugar transport</keyword>
<feature type="transmembrane region" description="Helical" evidence="10">
    <location>
        <begin position="103"/>
        <end position="124"/>
    </location>
</feature>
<dbReference type="EnsemblPlants" id="Solyc06g060580.2.1">
    <property type="protein sequence ID" value="Solyc06g060580.2.1"/>
    <property type="gene ID" value="Solyc06g060580.2"/>
</dbReference>
<dbReference type="GO" id="GO:0016020">
    <property type="term" value="C:membrane"/>
    <property type="evidence" value="ECO:0000318"/>
    <property type="project" value="GO_Central"/>
</dbReference>
<dbReference type="STRING" id="4081.A0A3Q7GXD0"/>
<organism evidence="11">
    <name type="scientific">Solanum lycopersicum</name>
    <name type="common">Tomato</name>
    <name type="synonym">Lycopersicon esculentum</name>
    <dbReference type="NCBI Taxonomy" id="4081"/>
    <lineage>
        <taxon>Eukaryota</taxon>
        <taxon>Viridiplantae</taxon>
        <taxon>Streptophyta</taxon>
        <taxon>Embryophyta</taxon>
        <taxon>Tracheophyta</taxon>
        <taxon>Spermatophyta</taxon>
        <taxon>Magnoliopsida</taxon>
        <taxon>eudicotyledons</taxon>
        <taxon>Gunneridae</taxon>
        <taxon>Pentapetalae</taxon>
        <taxon>asterids</taxon>
        <taxon>lamiids</taxon>
        <taxon>Solanales</taxon>
        <taxon>Solanaceae</taxon>
        <taxon>Solanoideae</taxon>
        <taxon>Solaneae</taxon>
        <taxon>Solanum</taxon>
        <taxon>Solanum subgen. Lycopersicon</taxon>
    </lineage>
</organism>
<dbReference type="OrthoDB" id="409725at2759"/>
<dbReference type="PaxDb" id="4081-Solyc06g060580.1.1"/>
<dbReference type="FunFam" id="1.20.1280.290:FF:000002">
    <property type="entry name" value="Bidirectional sugar transporter SWEET"/>
    <property type="match status" value="1"/>
</dbReference>
<dbReference type="OMA" id="IPYVMAF"/>
<dbReference type="AlphaFoldDB" id="A0A3Q7GXD0"/>
<reference evidence="11" key="2">
    <citation type="submission" date="2019-01" db="UniProtKB">
        <authorList>
            <consortium name="EnsemblPlants"/>
        </authorList>
    </citation>
    <scope>IDENTIFICATION</scope>
    <source>
        <strain evidence="11">cv. Heinz 1706</strain>
    </source>
</reference>
<dbReference type="InterPro" id="IPR047664">
    <property type="entry name" value="SWEET"/>
</dbReference>
<dbReference type="GO" id="GO:0008643">
    <property type="term" value="P:carbohydrate transport"/>
    <property type="evidence" value="ECO:0000318"/>
    <property type="project" value="GO_Central"/>
</dbReference>
<keyword evidence="6 10" id="KW-0812">Transmembrane</keyword>
<keyword evidence="12" id="KW-1185">Reference proteome</keyword>
<evidence type="ECO:0000256" key="4">
    <source>
        <dbReference type="ARBA" id="ARBA00022475"/>
    </source>
</evidence>
<dbReference type="PANTHER" id="PTHR10791:SF192">
    <property type="entry name" value="BIDIRECTIONAL SUGAR TRANSPORTER SWEET"/>
    <property type="match status" value="1"/>
</dbReference>
<keyword evidence="7" id="KW-0677">Repeat</keyword>
<evidence type="ECO:0000256" key="10">
    <source>
        <dbReference type="RuleBase" id="RU910715"/>
    </source>
</evidence>
<comment type="similarity">
    <text evidence="2 10">Belongs to the SWEET sugar transporter family.</text>
</comment>
<comment type="function">
    <text evidence="10">Mediates both low-affinity uptake and efflux of sugar across the membrane.</text>
</comment>
<keyword evidence="8 10" id="KW-1133">Transmembrane helix</keyword>
<gene>
    <name evidence="11" type="primary">LOC101248588</name>
</gene>
<feature type="transmembrane region" description="Helical" evidence="10">
    <location>
        <begin position="136"/>
        <end position="157"/>
    </location>
</feature>
<evidence type="ECO:0000313" key="12">
    <source>
        <dbReference type="Proteomes" id="UP000004994"/>
    </source>
</evidence>
<sequence>MRGLVHTIQFVFGILGNVATLFLFLVPTHTFKRIIKNKSTEQFSGIPYVMAFLNCLISAWYGLPFVTSNNILVATINGTGAAIELIYVLIFLLYAPNKQKRRIFAIFVLVVVAFAAAAVISVLFFHGKNRKLFCGIASTVFSIVMYAAPLSIIRLVITTKSVEYMPFLLSFAAILSCTSWFIYAILGMDPYIGISTGVGLTLGIVQLVLYFSYCDKRILNKKTFAVEESQKNMDNDVKPYDESIHECPYVKV</sequence>
<dbReference type="KEGG" id="sly:101248588"/>
<accession>A0A3Q7GXD0</accession>
<dbReference type="GeneID" id="101248588"/>
<keyword evidence="3 10" id="KW-0813">Transport</keyword>
<feature type="transmembrane region" description="Helical" evidence="10">
    <location>
        <begin position="164"/>
        <end position="186"/>
    </location>
</feature>
<evidence type="ECO:0000256" key="7">
    <source>
        <dbReference type="ARBA" id="ARBA00022737"/>
    </source>
</evidence>
<evidence type="ECO:0000256" key="6">
    <source>
        <dbReference type="ARBA" id="ARBA00022692"/>
    </source>
</evidence>
<dbReference type="InterPro" id="IPR004316">
    <property type="entry name" value="SWEET_rpt"/>
</dbReference>
<dbReference type="GO" id="GO:0005886">
    <property type="term" value="C:plasma membrane"/>
    <property type="evidence" value="ECO:0007669"/>
    <property type="project" value="UniProtKB-SubCell"/>
</dbReference>
<dbReference type="RefSeq" id="XP_004242288.1">
    <property type="nucleotide sequence ID" value="XM_004242240.4"/>
</dbReference>
<evidence type="ECO:0000256" key="5">
    <source>
        <dbReference type="ARBA" id="ARBA00022597"/>
    </source>
</evidence>
<dbReference type="Gramene" id="Solyc06g060580.2.1">
    <property type="protein sequence ID" value="Solyc06g060580.2.1"/>
    <property type="gene ID" value="Solyc06g060580.2"/>
</dbReference>
<proteinExistence type="inferred from homology"/>
<feature type="transmembrane region" description="Helical" evidence="10">
    <location>
        <begin position="6"/>
        <end position="26"/>
    </location>
</feature>
<reference evidence="11" key="1">
    <citation type="journal article" date="2012" name="Nature">
        <title>The tomato genome sequence provides insights into fleshy fruit evolution.</title>
        <authorList>
            <consortium name="Tomato Genome Consortium"/>
        </authorList>
    </citation>
    <scope>NUCLEOTIDE SEQUENCE [LARGE SCALE GENOMIC DNA]</scope>
    <source>
        <strain evidence="11">cv. Heinz 1706</strain>
    </source>
</reference>
<evidence type="ECO:0000256" key="9">
    <source>
        <dbReference type="ARBA" id="ARBA00023136"/>
    </source>
</evidence>
<keyword evidence="9 10" id="KW-0472">Membrane</keyword>
<evidence type="ECO:0000313" key="11">
    <source>
        <dbReference type="EnsemblPlants" id="Solyc06g060580.2.1"/>
    </source>
</evidence>
<dbReference type="GO" id="GO:0051119">
    <property type="term" value="F:sugar transmembrane transporter activity"/>
    <property type="evidence" value="ECO:0000318"/>
    <property type="project" value="GO_Central"/>
</dbReference>
<evidence type="ECO:0000256" key="8">
    <source>
        <dbReference type="ARBA" id="ARBA00022989"/>
    </source>
</evidence>
<name>A0A3Q7GXD0_SOLLC</name>
<dbReference type="GO" id="GO:0051260">
    <property type="term" value="P:protein homooligomerization"/>
    <property type="evidence" value="ECO:0007669"/>
    <property type="project" value="UniProtKB-ARBA"/>
</dbReference>
<comment type="subcellular location">
    <subcellularLocation>
        <location evidence="1 10">Cell membrane</location>
        <topology evidence="1 10">Multi-pass membrane protein</topology>
    </subcellularLocation>
</comment>
<evidence type="ECO:0000256" key="1">
    <source>
        <dbReference type="ARBA" id="ARBA00004651"/>
    </source>
</evidence>
<dbReference type="Proteomes" id="UP000004994">
    <property type="component" value="Chromosome 6"/>
</dbReference>
<feature type="transmembrane region" description="Helical" evidence="10">
    <location>
        <begin position="192"/>
        <end position="213"/>
    </location>
</feature>